<dbReference type="OrthoDB" id="6268706at2759"/>
<accession>A0A504YZF0</accession>
<dbReference type="AlphaFoldDB" id="A0A504YZF0"/>
<feature type="transmembrane region" description="Helical" evidence="1">
    <location>
        <begin position="120"/>
        <end position="144"/>
    </location>
</feature>
<dbReference type="EMBL" id="SUNJ01005532">
    <property type="protein sequence ID" value="TPP63557.1"/>
    <property type="molecule type" value="Genomic_DNA"/>
</dbReference>
<reference evidence="2 3" key="1">
    <citation type="submission" date="2019-04" db="EMBL/GenBank/DDBJ databases">
        <title>Annotation for the trematode Fasciola gigantica.</title>
        <authorList>
            <person name="Choi Y.-J."/>
        </authorList>
    </citation>
    <scope>NUCLEOTIDE SEQUENCE [LARGE SCALE GENOMIC DNA]</scope>
    <source>
        <strain evidence="2">Uganda_cow_1</strain>
    </source>
</reference>
<feature type="transmembrane region" description="Helical" evidence="1">
    <location>
        <begin position="243"/>
        <end position="264"/>
    </location>
</feature>
<evidence type="ECO:0000256" key="1">
    <source>
        <dbReference type="SAM" id="Phobius"/>
    </source>
</evidence>
<keyword evidence="1" id="KW-0472">Membrane</keyword>
<protein>
    <submittedName>
        <fullName evidence="2">Uncharacterized protein</fullName>
    </submittedName>
</protein>
<proteinExistence type="predicted"/>
<keyword evidence="1" id="KW-1133">Transmembrane helix</keyword>
<evidence type="ECO:0000313" key="2">
    <source>
        <dbReference type="EMBL" id="TPP63557.1"/>
    </source>
</evidence>
<gene>
    <name evidence="2" type="ORF">FGIG_00189</name>
</gene>
<comment type="caution">
    <text evidence="2">The sequence shown here is derived from an EMBL/GenBank/DDBJ whole genome shotgun (WGS) entry which is preliminary data.</text>
</comment>
<keyword evidence="1" id="KW-0812">Transmembrane</keyword>
<sequence>MIEPAVHEEAREQQRDSQCSQCDPPTRVFNMKVLTRILYEKLWLRVVYIIFMLCISLANLVLSWLIYRDASLQLSGLVFDRISEPVLTLLLTFNVTEIVFFFVDILVWTNTLWKEPDCWFLIDFSNLLNILLSELPLSVINTYLSACRESAISEFMLIKSSLVLGFILLRFIALTIFYIMNSTDDGCVVVPGSDGASLACNTKDEKAQCRQGEETSNKAAHASKLTTFCCDVIRKKRLRRFWLVVRILILLGFFLLLLTNILVFKFTFVQTYRGYLEWRRILTGSDQWNTLQNQMAERYFQDVEVFLKERELSTRKWLHLVSLEKLLHLQSVGANEQIRLNYIQSGDSIYHIFSQLVTYANRTTETSVTCWLMLSVDSFQEKPCDDVMDPATRQQKLIRLKSLKIQFTYKPPDHRHHLGALYYNATRTNINGTVIMNVPLKMEYFQNTIAHHVTKPDEQAGESAVHRHDGWNSGPFRPSDVYLPDQGNYIKYDTDTGDLVPVSQLWRTGFAQWCPSTAPIGPMQLFLD</sequence>
<feature type="transmembrane region" description="Helical" evidence="1">
    <location>
        <begin position="42"/>
        <end position="66"/>
    </location>
</feature>
<feature type="transmembrane region" description="Helical" evidence="1">
    <location>
        <begin position="86"/>
        <end position="108"/>
    </location>
</feature>
<name>A0A504YZF0_FASGI</name>
<dbReference type="Proteomes" id="UP000316759">
    <property type="component" value="Unassembled WGS sequence"/>
</dbReference>
<organism evidence="2 3">
    <name type="scientific">Fasciola gigantica</name>
    <name type="common">Giant liver fluke</name>
    <dbReference type="NCBI Taxonomy" id="46835"/>
    <lineage>
        <taxon>Eukaryota</taxon>
        <taxon>Metazoa</taxon>
        <taxon>Spiralia</taxon>
        <taxon>Lophotrochozoa</taxon>
        <taxon>Platyhelminthes</taxon>
        <taxon>Trematoda</taxon>
        <taxon>Digenea</taxon>
        <taxon>Plagiorchiida</taxon>
        <taxon>Echinostomata</taxon>
        <taxon>Echinostomatoidea</taxon>
        <taxon>Fasciolidae</taxon>
        <taxon>Fasciola</taxon>
    </lineage>
</organism>
<feature type="transmembrane region" description="Helical" evidence="1">
    <location>
        <begin position="156"/>
        <end position="179"/>
    </location>
</feature>
<evidence type="ECO:0000313" key="3">
    <source>
        <dbReference type="Proteomes" id="UP000316759"/>
    </source>
</evidence>
<keyword evidence="3" id="KW-1185">Reference proteome</keyword>